<sequence length="179" mass="21032">MNNSPLFEMSDPSIDPMLSPIARGQLRSIAARAMEETENEILKFFDEAIKKPPEDVVIVGLCLWRLALLYRTMMKRYKLILYDACIDRRRERQKVMYEAMTTGYSLVYRRSAPPCSPAWRMEDHLHFFGDNADLVDTFLQLQVADKKFYEENINDDDDFHARKLLWERMVKGGRGMKGR</sequence>
<protein>
    <submittedName>
        <fullName evidence="1">Uncharacterized protein</fullName>
    </submittedName>
</protein>
<accession>A0A194XUS0</accession>
<dbReference type="RefSeq" id="XP_018078139.1">
    <property type="nucleotide sequence ID" value="XM_018206326.1"/>
</dbReference>
<dbReference type="EMBL" id="KQ947404">
    <property type="protein sequence ID" value="KUJ23784.1"/>
    <property type="molecule type" value="Genomic_DNA"/>
</dbReference>
<name>A0A194XUS0_MOLSC</name>
<gene>
    <name evidence="1" type="ORF">LY89DRAFT_2675</name>
</gene>
<dbReference type="KEGG" id="psco:LY89DRAFT_2675"/>
<dbReference type="AlphaFoldDB" id="A0A194XUS0"/>
<organism evidence="1 2">
    <name type="scientific">Mollisia scopiformis</name>
    <name type="common">Conifer needle endophyte fungus</name>
    <name type="synonym">Phialocephala scopiformis</name>
    <dbReference type="NCBI Taxonomy" id="149040"/>
    <lineage>
        <taxon>Eukaryota</taxon>
        <taxon>Fungi</taxon>
        <taxon>Dikarya</taxon>
        <taxon>Ascomycota</taxon>
        <taxon>Pezizomycotina</taxon>
        <taxon>Leotiomycetes</taxon>
        <taxon>Helotiales</taxon>
        <taxon>Mollisiaceae</taxon>
        <taxon>Mollisia</taxon>
    </lineage>
</organism>
<reference evidence="1 2" key="1">
    <citation type="submission" date="2015-10" db="EMBL/GenBank/DDBJ databases">
        <title>Full genome of DAOMC 229536 Phialocephala scopiformis, a fungal endophyte of spruce producing the potent anti-insectan compound rugulosin.</title>
        <authorList>
            <consortium name="DOE Joint Genome Institute"/>
            <person name="Walker A.K."/>
            <person name="Frasz S.L."/>
            <person name="Seifert K.A."/>
            <person name="Miller J.D."/>
            <person name="Mondo S.J."/>
            <person name="Labutti K."/>
            <person name="Lipzen A."/>
            <person name="Dockter R."/>
            <person name="Kennedy M."/>
            <person name="Grigoriev I.V."/>
            <person name="Spatafora J.W."/>
        </authorList>
    </citation>
    <scope>NUCLEOTIDE SEQUENCE [LARGE SCALE GENOMIC DNA]</scope>
    <source>
        <strain evidence="1 2">CBS 120377</strain>
    </source>
</reference>
<dbReference type="Proteomes" id="UP000070700">
    <property type="component" value="Unassembled WGS sequence"/>
</dbReference>
<dbReference type="GeneID" id="28816052"/>
<dbReference type="OrthoDB" id="3555584at2759"/>
<proteinExistence type="predicted"/>
<dbReference type="InParanoid" id="A0A194XUS0"/>
<keyword evidence="2" id="KW-1185">Reference proteome</keyword>
<evidence type="ECO:0000313" key="1">
    <source>
        <dbReference type="EMBL" id="KUJ23784.1"/>
    </source>
</evidence>
<evidence type="ECO:0000313" key="2">
    <source>
        <dbReference type="Proteomes" id="UP000070700"/>
    </source>
</evidence>